<reference evidence="2 3" key="1">
    <citation type="submission" date="2023-04" db="EMBL/GenBank/DDBJ databases">
        <title>Streptomyces chengmaiensis sp. nov. isolated from the stem of mangrove plant in Hainan.</title>
        <authorList>
            <person name="Huang X."/>
            <person name="Zhou S."/>
            <person name="Chu X."/>
            <person name="Xie Y."/>
            <person name="Lin Y."/>
        </authorList>
    </citation>
    <scope>NUCLEOTIDE SEQUENCE [LARGE SCALE GENOMIC DNA]</scope>
    <source>
        <strain evidence="2 3">HNM0663</strain>
    </source>
</reference>
<keyword evidence="3" id="KW-1185">Reference proteome</keyword>
<feature type="region of interest" description="Disordered" evidence="1">
    <location>
        <begin position="1"/>
        <end position="29"/>
    </location>
</feature>
<organism evidence="2 3">
    <name type="scientific">Streptomyces chengmaiensis</name>
    <dbReference type="NCBI Taxonomy" id="3040919"/>
    <lineage>
        <taxon>Bacteria</taxon>
        <taxon>Bacillati</taxon>
        <taxon>Actinomycetota</taxon>
        <taxon>Actinomycetes</taxon>
        <taxon>Kitasatosporales</taxon>
        <taxon>Streptomycetaceae</taxon>
        <taxon>Streptomyces</taxon>
    </lineage>
</organism>
<gene>
    <name evidence="2" type="ORF">QCN29_15105</name>
</gene>
<protein>
    <submittedName>
        <fullName evidence="2">Uncharacterized protein</fullName>
    </submittedName>
</protein>
<evidence type="ECO:0000256" key="1">
    <source>
        <dbReference type="SAM" id="MobiDB-lite"/>
    </source>
</evidence>
<proteinExistence type="predicted"/>
<accession>A0ABT6HN47</accession>
<comment type="caution">
    <text evidence="2">The sequence shown here is derived from an EMBL/GenBank/DDBJ whole genome shotgun (WGS) entry which is preliminary data.</text>
</comment>
<dbReference type="EMBL" id="JARWBG010000015">
    <property type="protein sequence ID" value="MDH2390096.1"/>
    <property type="molecule type" value="Genomic_DNA"/>
</dbReference>
<sequence length="161" mass="17586">MANSRRNRITTVEGRQGAMACGQSPTRHESHLVPVNLTKPYVYGQSDPASRPVVPEVKRRKRRSARDVVKSVLLRATRMVEPPAERSEGEPAVREQLTYARIVIDDMLLDLDAGDVKEQDARSLLRTVEDICAQASGVEVIEVEGASASAKGRASVPNEGP</sequence>
<dbReference type="Proteomes" id="UP001223144">
    <property type="component" value="Unassembled WGS sequence"/>
</dbReference>
<evidence type="ECO:0000313" key="2">
    <source>
        <dbReference type="EMBL" id="MDH2390096.1"/>
    </source>
</evidence>
<dbReference type="RefSeq" id="WP_279928516.1">
    <property type="nucleotide sequence ID" value="NZ_JARWBG010000015.1"/>
</dbReference>
<evidence type="ECO:0000313" key="3">
    <source>
        <dbReference type="Proteomes" id="UP001223144"/>
    </source>
</evidence>
<name>A0ABT6HN47_9ACTN</name>